<comment type="caution">
    <text evidence="1">The sequence shown here is derived from an EMBL/GenBank/DDBJ whole genome shotgun (WGS) entry which is preliminary data.</text>
</comment>
<dbReference type="EMBL" id="MLJW01008756">
    <property type="protein sequence ID" value="OIQ63720.1"/>
    <property type="molecule type" value="Genomic_DNA"/>
</dbReference>
<accession>A0A1J5NZP1</accession>
<dbReference type="AlphaFoldDB" id="A0A1J5NZP1"/>
<gene>
    <name evidence="1" type="ORF">GALL_547400</name>
</gene>
<proteinExistence type="predicted"/>
<dbReference type="InterPro" id="IPR014991">
    <property type="entry name" value="DUF1840"/>
</dbReference>
<dbReference type="Pfam" id="PF08895">
    <property type="entry name" value="DUF1840"/>
    <property type="match status" value="1"/>
</dbReference>
<evidence type="ECO:0008006" key="2">
    <source>
        <dbReference type="Google" id="ProtNLM"/>
    </source>
</evidence>
<protein>
    <recommendedName>
        <fullName evidence="2">DUF1840 domain-containing protein</fullName>
    </recommendedName>
</protein>
<organism evidence="1">
    <name type="scientific">mine drainage metagenome</name>
    <dbReference type="NCBI Taxonomy" id="410659"/>
    <lineage>
        <taxon>unclassified sequences</taxon>
        <taxon>metagenomes</taxon>
        <taxon>ecological metagenomes</taxon>
    </lineage>
</organism>
<name>A0A1J5NZP1_9ZZZZ</name>
<evidence type="ECO:0000313" key="1">
    <source>
        <dbReference type="EMBL" id="OIQ63720.1"/>
    </source>
</evidence>
<sequence>MLYKFKSRNTGDIIMLQTHAEHILEIIGRDIANGNASQGILVSDQIPAAVAALQAAITDEDSARAAAVAQALANHEPPPKFSELALRQRAQPLIEMLGRCQKTGDDVVWGV</sequence>
<reference evidence="1" key="1">
    <citation type="submission" date="2016-10" db="EMBL/GenBank/DDBJ databases">
        <title>Sequence of Gallionella enrichment culture.</title>
        <authorList>
            <person name="Poehlein A."/>
            <person name="Muehling M."/>
            <person name="Daniel R."/>
        </authorList>
    </citation>
    <scope>NUCLEOTIDE SEQUENCE</scope>
</reference>